<protein>
    <submittedName>
        <fullName evidence="2">Metallo-beta-lactamase domain-containing protein</fullName>
    </submittedName>
</protein>
<name>A0AC35F4H9_9BILA</name>
<accession>A0AC35F4H9</accession>
<organism evidence="1 2">
    <name type="scientific">Panagrolaimus sp. PS1159</name>
    <dbReference type="NCBI Taxonomy" id="55785"/>
    <lineage>
        <taxon>Eukaryota</taxon>
        <taxon>Metazoa</taxon>
        <taxon>Ecdysozoa</taxon>
        <taxon>Nematoda</taxon>
        <taxon>Chromadorea</taxon>
        <taxon>Rhabditida</taxon>
        <taxon>Tylenchina</taxon>
        <taxon>Panagrolaimomorpha</taxon>
        <taxon>Panagrolaimoidea</taxon>
        <taxon>Panagrolaimidae</taxon>
        <taxon>Panagrolaimus</taxon>
    </lineage>
</organism>
<evidence type="ECO:0000313" key="2">
    <source>
        <dbReference type="WBParaSite" id="PS1159_v2.g12984.t1"/>
    </source>
</evidence>
<dbReference type="WBParaSite" id="PS1159_v2.g12984.t1">
    <property type="protein sequence ID" value="PS1159_v2.g12984.t1"/>
    <property type="gene ID" value="PS1159_v2.g12984"/>
</dbReference>
<evidence type="ECO:0000313" key="1">
    <source>
        <dbReference type="Proteomes" id="UP000887580"/>
    </source>
</evidence>
<dbReference type="Proteomes" id="UP000887580">
    <property type="component" value="Unplaced"/>
</dbReference>
<proteinExistence type="predicted"/>
<reference evidence="2" key="1">
    <citation type="submission" date="2022-11" db="UniProtKB">
        <authorList>
            <consortium name="WormBaseParasite"/>
        </authorList>
    </citation>
    <scope>IDENTIFICATION</scope>
</reference>
<sequence>MLLNRAVLGRGNRLLSLNEKKNHQIFCKNFIRSLSMNYIRNGPDYIFSAAAYYYAKTFNRGSNMANLTALKDIEQLSSSVCRILGQNPGPFTLQGTNTYLVGSGNSKILIDTGEPNITEYTEKLAEALGSSGKIEAIIITHWHCDHVGGIPNVIKLLGGAEIPVYKFKRSDNVAETDYNYIYVKHDHEINVEGATLQLIYSPGHTTDHMAILHKEENALFSGDCILGEGSAVFEDLHSYMNSLNKFLEMKPSKIYPGHGPIVDNPQNKIEEYIKHRMQRENDILSVLSETSGMSSMDITNAVYKDIPFAVKLGALGNVKHHLTKLIKDERVIKNGSDNYLLKSNN</sequence>